<evidence type="ECO:0000313" key="1">
    <source>
        <dbReference type="EMBL" id="QJA46215.1"/>
    </source>
</evidence>
<evidence type="ECO:0008006" key="2">
    <source>
        <dbReference type="Google" id="ProtNLM"/>
    </source>
</evidence>
<accession>A0A6H1ZG23</accession>
<proteinExistence type="predicted"/>
<dbReference type="Pfam" id="PF07087">
    <property type="entry name" value="DUF1353"/>
    <property type="match status" value="1"/>
</dbReference>
<protein>
    <recommendedName>
        <fullName evidence="2">DUF1353 domain-containing protein</fullName>
    </recommendedName>
</protein>
<reference evidence="1" key="1">
    <citation type="submission" date="2020-03" db="EMBL/GenBank/DDBJ databases">
        <title>The deep terrestrial virosphere.</title>
        <authorList>
            <person name="Holmfeldt K."/>
            <person name="Nilsson E."/>
            <person name="Simone D."/>
            <person name="Lopez-Fernandez M."/>
            <person name="Wu X."/>
            <person name="de Brujin I."/>
            <person name="Lundin D."/>
            <person name="Andersson A."/>
            <person name="Bertilsson S."/>
            <person name="Dopson M."/>
        </authorList>
    </citation>
    <scope>NUCLEOTIDE SEQUENCE</scope>
    <source>
        <strain evidence="1">TM448A00340</strain>
    </source>
</reference>
<name>A0A6H1ZG23_9ZZZZ</name>
<organism evidence="1">
    <name type="scientific">viral metagenome</name>
    <dbReference type="NCBI Taxonomy" id="1070528"/>
    <lineage>
        <taxon>unclassified sequences</taxon>
        <taxon>metagenomes</taxon>
        <taxon>organismal metagenomes</taxon>
    </lineage>
</organism>
<sequence>MPFESDLELRHVPGSELWRVIKPLQYRAATGRRVIVPQGYRTDLASVPRLAWRIVPRDHVQARRPAVVHDFIYTNLTHRFTKREADAIFHAALLEEGMSKPLAWLMHAAVRIGGRGNWSA</sequence>
<dbReference type="EMBL" id="MT144005">
    <property type="protein sequence ID" value="QJA46215.1"/>
    <property type="molecule type" value="Genomic_DNA"/>
</dbReference>
<gene>
    <name evidence="1" type="ORF">TM448A00340_0016</name>
</gene>
<dbReference type="InterPro" id="IPR010767">
    <property type="entry name" value="Phage_CGC-2007_Cje0229"/>
</dbReference>
<dbReference type="AlphaFoldDB" id="A0A6H1ZG23"/>